<dbReference type="RefSeq" id="WP_344616458.1">
    <property type="nucleotide sequence ID" value="NZ_BAAARV010000064.1"/>
</dbReference>
<reference evidence="2" key="1">
    <citation type="journal article" date="2019" name="Int. J. Syst. Evol. Microbiol.">
        <title>The Global Catalogue of Microorganisms (GCM) 10K type strain sequencing project: providing services to taxonomists for standard genome sequencing and annotation.</title>
        <authorList>
            <consortium name="The Broad Institute Genomics Platform"/>
            <consortium name="The Broad Institute Genome Sequencing Center for Infectious Disease"/>
            <person name="Wu L."/>
            <person name="Ma J."/>
        </authorList>
    </citation>
    <scope>NUCLEOTIDE SEQUENCE [LARGE SCALE GENOMIC DNA]</scope>
    <source>
        <strain evidence="2">JCM 3272</strain>
    </source>
</reference>
<proteinExistence type="predicted"/>
<organism evidence="1 2">
    <name type="scientific">Dactylosporangium salmoneum</name>
    <dbReference type="NCBI Taxonomy" id="53361"/>
    <lineage>
        <taxon>Bacteria</taxon>
        <taxon>Bacillati</taxon>
        <taxon>Actinomycetota</taxon>
        <taxon>Actinomycetes</taxon>
        <taxon>Micromonosporales</taxon>
        <taxon>Micromonosporaceae</taxon>
        <taxon>Dactylosporangium</taxon>
    </lineage>
</organism>
<evidence type="ECO:0008006" key="3">
    <source>
        <dbReference type="Google" id="ProtNLM"/>
    </source>
</evidence>
<dbReference type="PROSITE" id="PS51257">
    <property type="entry name" value="PROKAR_LIPOPROTEIN"/>
    <property type="match status" value="1"/>
</dbReference>
<evidence type="ECO:0000313" key="1">
    <source>
        <dbReference type="EMBL" id="GAA2366699.1"/>
    </source>
</evidence>
<protein>
    <recommendedName>
        <fullName evidence="3">Lipoprotein</fullName>
    </recommendedName>
</protein>
<gene>
    <name evidence="1" type="ORF">GCM10010170_065720</name>
</gene>
<dbReference type="EMBL" id="BAAARV010000064">
    <property type="protein sequence ID" value="GAA2366699.1"/>
    <property type="molecule type" value="Genomic_DNA"/>
</dbReference>
<keyword evidence="2" id="KW-1185">Reference proteome</keyword>
<sequence length="166" mass="16572">MQRFMSVLGLVLVLGAGACSDSSGDTAAGAPSDSATAAAAAPSVTPAGNSKEICTAATTLVNNADVDTLTKQFGALITARQTKNAAAEATAKKAIQDQAGTWSHQLGELQQRATDPALRTALGTLVTALTTLSADDSLAGVRSFEDAARIAGPLADAVNALQKACA</sequence>
<comment type="caution">
    <text evidence="1">The sequence shown here is derived from an EMBL/GenBank/DDBJ whole genome shotgun (WGS) entry which is preliminary data.</text>
</comment>
<evidence type="ECO:0000313" key="2">
    <source>
        <dbReference type="Proteomes" id="UP001501444"/>
    </source>
</evidence>
<dbReference type="Proteomes" id="UP001501444">
    <property type="component" value="Unassembled WGS sequence"/>
</dbReference>
<accession>A0ABP5U4Q4</accession>
<name>A0ABP5U4Q4_9ACTN</name>